<dbReference type="InterPro" id="IPR022812">
    <property type="entry name" value="Dynamin"/>
</dbReference>
<proteinExistence type="predicted"/>
<gene>
    <name evidence="2" type="primary">ARC5_1</name>
    <name evidence="2" type="ORF">CK203_093322</name>
</gene>
<protein>
    <submittedName>
        <fullName evidence="2">Dynamin-like protein ARC5</fullName>
    </submittedName>
</protein>
<comment type="caution">
    <text evidence="2">The sequence shown here is derived from an EMBL/GenBank/DDBJ whole genome shotgun (WGS) entry which is preliminary data.</text>
</comment>
<dbReference type="InterPro" id="IPR045063">
    <property type="entry name" value="Dynamin_N"/>
</dbReference>
<dbReference type="InterPro" id="IPR030381">
    <property type="entry name" value="G_DYNAMIN_dom"/>
</dbReference>
<feature type="domain" description="Dynamin-type G" evidence="1">
    <location>
        <begin position="1"/>
        <end position="191"/>
    </location>
</feature>
<dbReference type="GO" id="GO:0005737">
    <property type="term" value="C:cytoplasm"/>
    <property type="evidence" value="ECO:0007669"/>
    <property type="project" value="UniProtKB-ARBA"/>
</dbReference>
<evidence type="ECO:0000313" key="3">
    <source>
        <dbReference type="Proteomes" id="UP000288805"/>
    </source>
</evidence>
<evidence type="ECO:0000259" key="1">
    <source>
        <dbReference type="PROSITE" id="PS51718"/>
    </source>
</evidence>
<dbReference type="PANTHER" id="PTHR11566:SF78">
    <property type="entry name" value="DYNAMIN-LIKE PROTEIN ARC5"/>
    <property type="match status" value="1"/>
</dbReference>
<dbReference type="Gene3D" id="3.40.50.300">
    <property type="entry name" value="P-loop containing nucleotide triphosphate hydrolases"/>
    <property type="match status" value="1"/>
</dbReference>
<evidence type="ECO:0000313" key="2">
    <source>
        <dbReference type="EMBL" id="RVW42067.1"/>
    </source>
</evidence>
<dbReference type="SUPFAM" id="SSF52540">
    <property type="entry name" value="P-loop containing nucleoside triphosphate hydrolases"/>
    <property type="match status" value="1"/>
</dbReference>
<dbReference type="AlphaFoldDB" id="A0A438E2W5"/>
<reference evidence="2 3" key="1">
    <citation type="journal article" date="2018" name="PLoS Genet.">
        <title>Population sequencing reveals clonal diversity and ancestral inbreeding in the grapevine cultivar Chardonnay.</title>
        <authorList>
            <person name="Roach M.J."/>
            <person name="Johnson D.L."/>
            <person name="Bohlmann J."/>
            <person name="van Vuuren H.J."/>
            <person name="Jones S.J."/>
            <person name="Pretorius I.S."/>
            <person name="Schmidt S.A."/>
            <person name="Borneman A.R."/>
        </authorList>
    </citation>
    <scope>NUCLEOTIDE SEQUENCE [LARGE SCALE GENOMIC DNA]</scope>
    <source>
        <strain evidence="3">cv. Chardonnay</strain>
        <tissue evidence="2">Leaf</tissue>
    </source>
</reference>
<sequence length="191" mass="21578">MGAYEAYIEAENMRLEREPCQFSAKEIIIRVEYKYCPNLTIIDTPGLVAPAPGRKNRALQSQARAVESLVRAKMQHKEFIILCLEDCSDWSNATTRRVVMQIDPELSRTVIVSTKLDTKIPQFARASDVEVFLSPPACTLDGFILGDSPFFTSVPSGRVGSGPESIYRSNDEFKQVNSFFKLYIFFDIDFS</sequence>
<dbReference type="EMBL" id="QGNW01001416">
    <property type="protein sequence ID" value="RVW42067.1"/>
    <property type="molecule type" value="Genomic_DNA"/>
</dbReference>
<organism evidence="2 3">
    <name type="scientific">Vitis vinifera</name>
    <name type="common">Grape</name>
    <dbReference type="NCBI Taxonomy" id="29760"/>
    <lineage>
        <taxon>Eukaryota</taxon>
        <taxon>Viridiplantae</taxon>
        <taxon>Streptophyta</taxon>
        <taxon>Embryophyta</taxon>
        <taxon>Tracheophyta</taxon>
        <taxon>Spermatophyta</taxon>
        <taxon>Magnoliopsida</taxon>
        <taxon>eudicotyledons</taxon>
        <taxon>Gunneridae</taxon>
        <taxon>Pentapetalae</taxon>
        <taxon>rosids</taxon>
        <taxon>Vitales</taxon>
        <taxon>Vitaceae</taxon>
        <taxon>Viteae</taxon>
        <taxon>Vitis</taxon>
    </lineage>
</organism>
<dbReference type="PROSITE" id="PS51718">
    <property type="entry name" value="G_DYNAMIN_2"/>
    <property type="match status" value="1"/>
</dbReference>
<dbReference type="PANTHER" id="PTHR11566">
    <property type="entry name" value="DYNAMIN"/>
    <property type="match status" value="1"/>
</dbReference>
<dbReference type="GO" id="GO:0005525">
    <property type="term" value="F:GTP binding"/>
    <property type="evidence" value="ECO:0007669"/>
    <property type="project" value="InterPro"/>
</dbReference>
<dbReference type="Pfam" id="PF00350">
    <property type="entry name" value="Dynamin_N"/>
    <property type="match status" value="1"/>
</dbReference>
<accession>A0A438E2W5</accession>
<dbReference type="Proteomes" id="UP000288805">
    <property type="component" value="Unassembled WGS sequence"/>
</dbReference>
<name>A0A438E2W5_VITVI</name>
<dbReference type="InterPro" id="IPR027417">
    <property type="entry name" value="P-loop_NTPase"/>
</dbReference>